<evidence type="ECO:0000313" key="2">
    <source>
        <dbReference type="EMBL" id="PJZ53659.1"/>
    </source>
</evidence>
<organism evidence="2 5">
    <name type="scientific">Leptospira adleri</name>
    <dbReference type="NCBI Taxonomy" id="2023186"/>
    <lineage>
        <taxon>Bacteria</taxon>
        <taxon>Pseudomonadati</taxon>
        <taxon>Spirochaetota</taxon>
        <taxon>Spirochaetia</taxon>
        <taxon>Leptospirales</taxon>
        <taxon>Leptospiraceae</taxon>
        <taxon>Leptospira</taxon>
    </lineage>
</organism>
<feature type="domain" description="AB hydrolase-1" evidence="1">
    <location>
        <begin position="31"/>
        <end position="186"/>
    </location>
</feature>
<dbReference type="PANTHER" id="PTHR43798">
    <property type="entry name" value="MONOACYLGLYCEROL LIPASE"/>
    <property type="match status" value="1"/>
</dbReference>
<sequence>MTLQEWKQNGSYYSYRDWKIFFKEEGKGEYLLLIHGFPTSSFDWEKIWEPLKKKYKLIASDLLGFGFSSKPRIDYSIFMQADIIESLLAERGIDEVNILAHDLGDTVAQELLARFIERKKSKKKGIKIRRMILLNGGIFPESHRPRFIQKLLHSPIGWILSLLMNRNSFQKSFSAVFGKNTKPSQEELDQFWNLVSSDGGTKIAHLLIRYIQERKLHRERWVGAILEAPIPIRMINGIADPVSGAHLVERYRELSPRADIIELKEIGHYPQVEAPNEVLKAIFK</sequence>
<dbReference type="GO" id="GO:0046464">
    <property type="term" value="P:acylglycerol catabolic process"/>
    <property type="evidence" value="ECO:0007669"/>
    <property type="project" value="TreeGrafter"/>
</dbReference>
<dbReference type="InterPro" id="IPR000639">
    <property type="entry name" value="Epox_hydrolase-like"/>
</dbReference>
<dbReference type="SUPFAM" id="SSF53474">
    <property type="entry name" value="alpha/beta-Hydrolases"/>
    <property type="match status" value="1"/>
</dbReference>
<reference evidence="4 5" key="1">
    <citation type="submission" date="2017-07" db="EMBL/GenBank/DDBJ databases">
        <title>Leptospira spp. isolated from tropical soils.</title>
        <authorList>
            <person name="Thibeaux R."/>
            <person name="Iraola G."/>
            <person name="Ferres I."/>
            <person name="Bierque E."/>
            <person name="Girault D."/>
            <person name="Soupe-Gilbert M.-E."/>
            <person name="Picardeau M."/>
            <person name="Goarant C."/>
        </authorList>
    </citation>
    <scope>NUCLEOTIDE SEQUENCE [LARGE SCALE GENOMIC DNA]</scope>
    <source>
        <strain evidence="2 5">FH2-B-C1</strain>
        <strain evidence="3 4">FH2-B-D1</strain>
    </source>
</reference>
<evidence type="ECO:0000259" key="1">
    <source>
        <dbReference type="Pfam" id="PF00561"/>
    </source>
</evidence>
<dbReference type="EMBL" id="NPDV01000006">
    <property type="protein sequence ID" value="PJZ53659.1"/>
    <property type="molecule type" value="Genomic_DNA"/>
</dbReference>
<accession>A0A2M9YQ59</accession>
<dbReference type="PANTHER" id="PTHR43798:SF33">
    <property type="entry name" value="HYDROLASE, PUTATIVE (AFU_ORTHOLOGUE AFUA_2G14860)-RELATED"/>
    <property type="match status" value="1"/>
</dbReference>
<dbReference type="InterPro" id="IPR000073">
    <property type="entry name" value="AB_hydrolase_1"/>
</dbReference>
<dbReference type="InterPro" id="IPR050266">
    <property type="entry name" value="AB_hydrolase_sf"/>
</dbReference>
<protein>
    <submittedName>
        <fullName evidence="2">Alpha/beta hydrolase</fullName>
    </submittedName>
</protein>
<dbReference type="Proteomes" id="UP000232149">
    <property type="component" value="Unassembled WGS sequence"/>
</dbReference>
<dbReference type="Pfam" id="PF00561">
    <property type="entry name" value="Abhydrolase_1"/>
    <property type="match status" value="1"/>
</dbReference>
<gene>
    <name evidence="3" type="ORF">CH376_17070</name>
    <name evidence="2" type="ORF">CH380_08685</name>
</gene>
<evidence type="ECO:0000313" key="4">
    <source>
        <dbReference type="Proteomes" id="UP000232149"/>
    </source>
</evidence>
<dbReference type="GO" id="GO:0047372">
    <property type="term" value="F:monoacylglycerol lipase activity"/>
    <property type="evidence" value="ECO:0007669"/>
    <property type="project" value="TreeGrafter"/>
</dbReference>
<comment type="caution">
    <text evidence="2">The sequence shown here is derived from an EMBL/GenBank/DDBJ whole genome shotgun (WGS) entry which is preliminary data.</text>
</comment>
<dbReference type="EMBL" id="NPDU01000052">
    <property type="protein sequence ID" value="PJZ60729.1"/>
    <property type="molecule type" value="Genomic_DNA"/>
</dbReference>
<evidence type="ECO:0000313" key="5">
    <source>
        <dbReference type="Proteomes" id="UP000232188"/>
    </source>
</evidence>
<name>A0A2M9YQ59_9LEPT</name>
<dbReference type="RefSeq" id="WP_100785353.1">
    <property type="nucleotide sequence ID" value="NZ_NPDU01000052.1"/>
</dbReference>
<dbReference type="Proteomes" id="UP000232188">
    <property type="component" value="Unassembled WGS sequence"/>
</dbReference>
<dbReference type="AlphaFoldDB" id="A0A2M9YQ59"/>
<dbReference type="PRINTS" id="PR00412">
    <property type="entry name" value="EPOXHYDRLASE"/>
</dbReference>
<proteinExistence type="predicted"/>
<dbReference type="GO" id="GO:0016020">
    <property type="term" value="C:membrane"/>
    <property type="evidence" value="ECO:0007669"/>
    <property type="project" value="TreeGrafter"/>
</dbReference>
<keyword evidence="4" id="KW-1185">Reference proteome</keyword>
<evidence type="ECO:0000313" key="3">
    <source>
        <dbReference type="EMBL" id="PJZ60729.1"/>
    </source>
</evidence>
<keyword evidence="2" id="KW-0378">Hydrolase</keyword>
<dbReference type="InterPro" id="IPR029058">
    <property type="entry name" value="AB_hydrolase_fold"/>
</dbReference>
<dbReference type="Gene3D" id="3.40.50.1820">
    <property type="entry name" value="alpha/beta hydrolase"/>
    <property type="match status" value="1"/>
</dbReference>